<dbReference type="EMBL" id="DACSXJ010000017">
    <property type="protein sequence ID" value="HAT3898518.1"/>
    <property type="molecule type" value="Genomic_DNA"/>
</dbReference>
<name>A0A243TXB7_CITFR</name>
<gene>
    <name evidence="1" type="primary">tssK</name>
    <name evidence="1" type="ORF">I9Y29_002961</name>
</gene>
<protein>
    <submittedName>
        <fullName evidence="1">Type VI secretion system baseplate subunit TssK</fullName>
    </submittedName>
</protein>
<proteinExistence type="predicted"/>
<dbReference type="RefSeq" id="WP_071667108.1">
    <property type="nucleotide sequence ID" value="NZ_AP026940.1"/>
</dbReference>
<reference evidence="1" key="1">
    <citation type="journal article" date="2018" name="Genome Biol.">
        <title>SKESA: strategic k-mer extension for scrupulous assemblies.</title>
        <authorList>
            <person name="Souvorov A."/>
            <person name="Agarwala R."/>
            <person name="Lipman D.J."/>
        </authorList>
    </citation>
    <scope>NUCLEOTIDE SEQUENCE</scope>
    <source>
        <strain evidence="1">O50</strain>
    </source>
</reference>
<dbReference type="NCBIfam" id="TIGR03353">
    <property type="entry name" value="VI_chp_4"/>
    <property type="match status" value="1"/>
</dbReference>
<dbReference type="Pfam" id="PF05936">
    <property type="entry name" value="T6SS_VasE"/>
    <property type="match status" value="1"/>
</dbReference>
<evidence type="ECO:0000313" key="1">
    <source>
        <dbReference type="EMBL" id="HAT3898518.1"/>
    </source>
</evidence>
<dbReference type="PANTHER" id="PTHR35566">
    <property type="entry name" value="BLR3599 PROTEIN"/>
    <property type="match status" value="1"/>
</dbReference>
<dbReference type="InterPro" id="IPR010263">
    <property type="entry name" value="T6SS_TssK"/>
</dbReference>
<dbReference type="AlphaFoldDB" id="A0A243TXB7"/>
<sequence length="445" mass="49151">MKIYRPLWSEGAFLAPQQFQQQTRWDAYIADVVAHMSLSSPWGVISAEFDESALTVSRLNPVNLVVRFPDGTLVDTGISDNLPPACDLSHLTGYNSVDIVLALPLLSANGGNLSSGNGVSRPCRWQQEWLPVQDLAGQEQTDMAVLRHAITLRYAHDDNSAYLTCPVACLIRNAQGQWELGHDFLPPSLSLSASPSLINSLGDLVHRIQARCRRLMALRRESNERMADFAVADVSLFWLLNALNSSEPVLKEMLQNPGRHPELLWRELARLAGSLLTFSLENDVSVVPPYQHANPQQVFPPLFALLVELLEASLPSRVVAIELTQERQFWYGALSDARLREGADFYLSVRSPLPAHVLLTQFPQLCKAGSRADVSDVVNVALSGIPLKPLTHVPAAIPLRLENQYFALEINHPAAQSMLDAGNCAFYVPGTLGEIQLELFAVLRD</sequence>
<organism evidence="1">
    <name type="scientific">Citrobacter freundii</name>
    <dbReference type="NCBI Taxonomy" id="546"/>
    <lineage>
        <taxon>Bacteria</taxon>
        <taxon>Pseudomonadati</taxon>
        <taxon>Pseudomonadota</taxon>
        <taxon>Gammaproteobacteria</taxon>
        <taxon>Enterobacterales</taxon>
        <taxon>Enterobacteriaceae</taxon>
        <taxon>Citrobacter</taxon>
        <taxon>Citrobacter freundii complex</taxon>
    </lineage>
</organism>
<comment type="caution">
    <text evidence="1">The sequence shown here is derived from an EMBL/GenBank/DDBJ whole genome shotgun (WGS) entry which is preliminary data.</text>
</comment>
<dbReference type="Proteomes" id="UP000855471">
    <property type="component" value="Unassembled WGS sequence"/>
</dbReference>
<reference evidence="1" key="2">
    <citation type="submission" date="2020-09" db="EMBL/GenBank/DDBJ databases">
        <authorList>
            <consortium name="NCBI Pathogen Detection Project"/>
        </authorList>
    </citation>
    <scope>NUCLEOTIDE SEQUENCE</scope>
    <source>
        <strain evidence="1">O50</strain>
    </source>
</reference>
<accession>A0A243TXB7</accession>
<dbReference type="PANTHER" id="PTHR35566:SF1">
    <property type="entry name" value="TYPE VI SECRETION SYSTEM BASEPLATE COMPONENT TSSK1"/>
    <property type="match status" value="1"/>
</dbReference>